<evidence type="ECO:0000259" key="2">
    <source>
        <dbReference type="PROSITE" id="PS50948"/>
    </source>
</evidence>
<evidence type="ECO:0000313" key="4">
    <source>
        <dbReference type="Proteomes" id="UP001251528"/>
    </source>
</evidence>
<sequence length="300" mass="31956">MQAKLIALFAAHAAAVAVPSNIPSPFADDDPTPWPPAEAEARSIKQMMAARADPAAPVCNADNCLRNLRDKRYSASASDFCSIWIQSTITNTVYAVATDRQTVTQTPVPVTATAKATVDYTYVTGTETVTKYTTIADPRYAKRQENIYPAWLSTSYPASRVSSACSCFIATPSPAIKETVTLTTSTDAQTATQTLDPVTNTITQTATNTIPAVAKQTIIGGGLRCGIKGCVSSSAYLKGFTISEVPTLQACKAACMARPDCKSFDWGINGGGCALGSKAAADWWVNSYCAYRIRDRDCEV</sequence>
<proteinExistence type="predicted"/>
<dbReference type="InterPro" id="IPR003609">
    <property type="entry name" value="Pan_app"/>
</dbReference>
<dbReference type="Proteomes" id="UP001251528">
    <property type="component" value="Unassembled WGS sequence"/>
</dbReference>
<organism evidence="3 4">
    <name type="scientific">Conoideocrella luteorostrata</name>
    <dbReference type="NCBI Taxonomy" id="1105319"/>
    <lineage>
        <taxon>Eukaryota</taxon>
        <taxon>Fungi</taxon>
        <taxon>Dikarya</taxon>
        <taxon>Ascomycota</taxon>
        <taxon>Pezizomycotina</taxon>
        <taxon>Sordariomycetes</taxon>
        <taxon>Hypocreomycetidae</taxon>
        <taxon>Hypocreales</taxon>
        <taxon>Clavicipitaceae</taxon>
        <taxon>Conoideocrella</taxon>
    </lineage>
</organism>
<dbReference type="PROSITE" id="PS50948">
    <property type="entry name" value="PAN"/>
    <property type="match status" value="1"/>
</dbReference>
<name>A0AAJ0FQ57_9HYPO</name>
<protein>
    <recommendedName>
        <fullName evidence="2">Apple domain-containing protein</fullName>
    </recommendedName>
</protein>
<evidence type="ECO:0000313" key="3">
    <source>
        <dbReference type="EMBL" id="KAK2592676.1"/>
    </source>
</evidence>
<feature type="signal peptide" evidence="1">
    <location>
        <begin position="1"/>
        <end position="17"/>
    </location>
</feature>
<dbReference type="AlphaFoldDB" id="A0AAJ0FQ57"/>
<feature type="domain" description="Apple" evidence="2">
    <location>
        <begin position="230"/>
        <end position="298"/>
    </location>
</feature>
<dbReference type="EMBL" id="JASWJB010000253">
    <property type="protein sequence ID" value="KAK2592676.1"/>
    <property type="molecule type" value="Genomic_DNA"/>
</dbReference>
<dbReference type="Gene3D" id="3.50.4.10">
    <property type="entry name" value="Hepatocyte Growth Factor"/>
    <property type="match status" value="1"/>
</dbReference>
<keyword evidence="4" id="KW-1185">Reference proteome</keyword>
<dbReference type="Pfam" id="PF00024">
    <property type="entry name" value="PAN_1"/>
    <property type="match status" value="1"/>
</dbReference>
<gene>
    <name evidence="3" type="ORF">QQS21_009643</name>
</gene>
<comment type="caution">
    <text evidence="3">The sequence shown here is derived from an EMBL/GenBank/DDBJ whole genome shotgun (WGS) entry which is preliminary data.</text>
</comment>
<accession>A0AAJ0FQ57</accession>
<feature type="chain" id="PRO_5042559685" description="Apple domain-containing protein" evidence="1">
    <location>
        <begin position="18"/>
        <end position="300"/>
    </location>
</feature>
<evidence type="ECO:0000256" key="1">
    <source>
        <dbReference type="SAM" id="SignalP"/>
    </source>
</evidence>
<reference evidence="3" key="1">
    <citation type="submission" date="2023-06" db="EMBL/GenBank/DDBJ databases">
        <title>Conoideocrella luteorostrata (Hypocreales: Clavicipitaceae), a potential biocontrol fungus for elongate hemlock scale in United States Christmas tree production areas.</title>
        <authorList>
            <person name="Barrett H."/>
            <person name="Lovett B."/>
            <person name="Macias A.M."/>
            <person name="Stajich J.E."/>
            <person name="Kasson M.T."/>
        </authorList>
    </citation>
    <scope>NUCLEOTIDE SEQUENCE</scope>
    <source>
        <strain evidence="3">ARSEF 14590</strain>
    </source>
</reference>
<keyword evidence="1" id="KW-0732">Signal</keyword>